<organism evidence="9 12">
    <name type="scientific">Blautia obeum</name>
    <dbReference type="NCBI Taxonomy" id="40520"/>
    <lineage>
        <taxon>Bacteria</taxon>
        <taxon>Bacillati</taxon>
        <taxon>Bacillota</taxon>
        <taxon>Clostridia</taxon>
        <taxon>Lachnospirales</taxon>
        <taxon>Lachnospiraceae</taxon>
        <taxon>Blautia</taxon>
    </lineage>
</organism>
<feature type="domain" description="PurM-like C-terminal" evidence="7">
    <location>
        <begin position="443"/>
        <end position="594"/>
    </location>
</feature>
<dbReference type="GO" id="GO:0006164">
    <property type="term" value="P:purine nucleotide biosynthetic process"/>
    <property type="evidence" value="ECO:0007669"/>
    <property type="project" value="UniProtKB-KW"/>
</dbReference>
<evidence type="ECO:0000313" key="11">
    <source>
        <dbReference type="Proteomes" id="UP000265808"/>
    </source>
</evidence>
<dbReference type="InterPro" id="IPR010918">
    <property type="entry name" value="PurM-like_C_dom"/>
</dbReference>
<dbReference type="Gene3D" id="3.90.650.10">
    <property type="entry name" value="PurM-like C-terminal domain"/>
    <property type="match status" value="1"/>
</dbReference>
<keyword evidence="2" id="KW-0479">Metal-binding</keyword>
<keyword evidence="1 9" id="KW-0436">Ligase</keyword>
<dbReference type="InterPro" id="IPR041609">
    <property type="entry name" value="PurL_linker"/>
</dbReference>
<evidence type="ECO:0000256" key="6">
    <source>
        <dbReference type="ARBA" id="ARBA00022842"/>
    </source>
</evidence>
<dbReference type="Gene3D" id="3.30.1330.10">
    <property type="entry name" value="PurM-like, N-terminal domain"/>
    <property type="match status" value="2"/>
</dbReference>
<accession>A0A411ZUF2</accession>
<keyword evidence="5" id="KW-0067">ATP-binding</keyword>
<dbReference type="SUPFAM" id="SSF55326">
    <property type="entry name" value="PurM N-terminal domain-like"/>
    <property type="match status" value="2"/>
</dbReference>
<evidence type="ECO:0000256" key="2">
    <source>
        <dbReference type="ARBA" id="ARBA00022723"/>
    </source>
</evidence>
<dbReference type="InterPro" id="IPR029062">
    <property type="entry name" value="Class_I_gatase-like"/>
</dbReference>
<dbReference type="EMBL" id="QRSS01000004">
    <property type="protein sequence ID" value="RGQ06455.1"/>
    <property type="molecule type" value="Genomic_DNA"/>
</dbReference>
<dbReference type="Proteomes" id="UP000265808">
    <property type="component" value="Unassembled WGS sequence"/>
</dbReference>
<dbReference type="Pfam" id="PF18072">
    <property type="entry name" value="FGAR-AT_linker"/>
    <property type="match status" value="1"/>
</dbReference>
<dbReference type="SUPFAM" id="SSF56042">
    <property type="entry name" value="PurM C-terminal domain-like"/>
    <property type="match status" value="2"/>
</dbReference>
<protein>
    <submittedName>
        <fullName evidence="9">Phosphoribosylformylglycinamidine synthase</fullName>
        <ecNumber evidence="9">6.3.5.3</ecNumber>
    </submittedName>
</protein>
<dbReference type="NCBIfam" id="TIGR01857">
    <property type="entry name" value="FGAM-synthase"/>
    <property type="match status" value="1"/>
</dbReference>
<dbReference type="GO" id="GO:0046872">
    <property type="term" value="F:metal ion binding"/>
    <property type="evidence" value="ECO:0007669"/>
    <property type="project" value="UniProtKB-KW"/>
</dbReference>
<dbReference type="Pfam" id="PF02769">
    <property type="entry name" value="AIRS_C"/>
    <property type="match status" value="1"/>
</dbReference>
<proteinExistence type="predicted"/>
<evidence type="ECO:0000256" key="5">
    <source>
        <dbReference type="ARBA" id="ARBA00022840"/>
    </source>
</evidence>
<dbReference type="GO" id="GO:0005524">
    <property type="term" value="F:ATP binding"/>
    <property type="evidence" value="ECO:0007669"/>
    <property type="project" value="UniProtKB-KW"/>
</dbReference>
<dbReference type="InterPro" id="IPR010141">
    <property type="entry name" value="FGAM_synthase"/>
</dbReference>
<keyword evidence="3" id="KW-0547">Nucleotide-binding</keyword>
<dbReference type="PANTHER" id="PTHR10099:SF1">
    <property type="entry name" value="PHOSPHORIBOSYLFORMYLGLYCINAMIDINE SYNTHASE"/>
    <property type="match status" value="1"/>
</dbReference>
<keyword evidence="6" id="KW-0460">Magnesium</keyword>
<evidence type="ECO:0000313" key="9">
    <source>
        <dbReference type="EMBL" id="RGQ06455.1"/>
    </source>
</evidence>
<dbReference type="CDD" id="cd02204">
    <property type="entry name" value="PurL_repeat2"/>
    <property type="match status" value="1"/>
</dbReference>
<dbReference type="Proteomes" id="UP000283585">
    <property type="component" value="Unassembled WGS sequence"/>
</dbReference>
<dbReference type="EMBL" id="QSHL01000002">
    <property type="protein sequence ID" value="RHC09106.1"/>
    <property type="molecule type" value="Genomic_DNA"/>
</dbReference>
<evidence type="ECO:0000256" key="4">
    <source>
        <dbReference type="ARBA" id="ARBA00022755"/>
    </source>
</evidence>
<dbReference type="InterPro" id="IPR036921">
    <property type="entry name" value="PurM-like_N_sf"/>
</dbReference>
<sequence>MSNVRRVYVEKKPAYAVQAKELKHEISSYLGIKSATNVRVLIRYDVENISDEVFEKACRTVFAEPPVDDLYLEKFEAAEGARIFSVEYLPGQFDQRADSAVQCVQFLDGDAQPIIRSATTYVIEGNVTDEEFDAIKHHCINPVDSRETGLEKPETLVTVFPEPEDVKIFDGFKEMSEADLKALYDSLNLAMTFKDFQHIQNYFKNEEKRDPSMTEIRVLDTYWSDHCRHTTFSTELTDVKFDEGDYKEPIVKTYEEYLADREVLYKGRDDKFVCLMDLALMAMKKLKSEGKLADQEESDEINACSIVVPVDVDGKEEEWLINFKNETHNHPTEIEPFGGAATCLGGAIRDPLSGRTYVYQAMRVTGAADPTVSVKETLKGKLPQKKLVRSAAHGYSSYGNQIGLATGYVKEIYHPDYVAKRMEIGAVMGAAPRRAVIRENSDPGDIIILLGGRTGRDGIGGATGSSKVHTEASIEVCGAEVQKGNAPTERKIQRMFRREEVSYIIKKCNDFGAGGVSVAIGELADGLRVDLDKVPKKYAGLDGTEIAISESQERMAVVVDPKDVDKFLGFANEENLEAIPVAVVTEEPRLVLTWRGKEIVNISRAFLDTNGAHQETTVEVEIPNKDGNLFEERPDVVDVKAKWLETLADLNVCSQKGLVEMFDGSIGAGSVFMPYGGQYQLTETQSMVAKVPVQNGKTDTVTMMSYGFDPYLSSWSPYHGAAYAVTESVARIVATGGDYKKIRFTFQEYFRRMTEDPKRWSQPFSALLGAYAAQMGFGLPSIGGKDSMSGTFNEIDVPPTLVSFAVDVAKIQDVITPELKKAGNKLVWLRAPRDQYDLPDYAGIMDQYEKLHNDIQAGKVVSAYALDRHGIAAAVSKMAFGNALGVKIEHNLDPRDFFAPGFGDIIMEVPADKVGQLSITYTLIGEVTDDGKFSYGNTVITEKEAEEAWKGTLERVFKTTSGEDNEKQAKDDLYHAENIYVCKHKVAKPRVFIPVFPGTNCEYDSTRAFERAGAEVDVKVFKNLTAEDIHDSVELFTKAIDQAQIIMFPGGFSAGDEPDGSAKFFATAFQNAKIKEAVMKLVNERDGLALGICNGFQALIKLGLVPYGEICGQKADSPTLTFNTIGRHISKMVYTKVVSNKSPWLQKAQLGGVYCNPASHGEGRFVANDEWLAKLFANGQVATQYVTPAGELSADEEWNVNGSYMNIEGITSPDGRILGKMAHSERRGDGVAVNIYGEQDIKIFESGVEYFK</sequence>
<evidence type="ECO:0000256" key="3">
    <source>
        <dbReference type="ARBA" id="ARBA00022741"/>
    </source>
</evidence>
<reference evidence="11 12" key="1">
    <citation type="submission" date="2018-08" db="EMBL/GenBank/DDBJ databases">
        <title>A genome reference for cultivated species of the human gut microbiota.</title>
        <authorList>
            <person name="Zou Y."/>
            <person name="Xue W."/>
            <person name="Luo G."/>
        </authorList>
    </citation>
    <scope>NUCLEOTIDE SEQUENCE [LARGE SCALE GENOMIC DNA]</scope>
    <source>
        <strain evidence="9 12">AF29-2BH</strain>
        <strain evidence="10 11">AM37-4AC</strain>
    </source>
</reference>
<dbReference type="SUPFAM" id="SSF52317">
    <property type="entry name" value="Class I glutamine amidotransferase-like"/>
    <property type="match status" value="1"/>
</dbReference>
<dbReference type="PANTHER" id="PTHR10099">
    <property type="entry name" value="PHOSPHORIBOSYLFORMYLGLYCINAMIDINE SYNTHASE"/>
    <property type="match status" value="1"/>
</dbReference>
<evidence type="ECO:0000256" key="1">
    <source>
        <dbReference type="ARBA" id="ARBA00022598"/>
    </source>
</evidence>
<dbReference type="EC" id="6.3.5.3" evidence="9"/>
<evidence type="ECO:0000313" key="12">
    <source>
        <dbReference type="Proteomes" id="UP000283585"/>
    </source>
</evidence>
<comment type="caution">
    <text evidence="9">The sequence shown here is derived from an EMBL/GenBank/DDBJ whole genome shotgun (WGS) entry which is preliminary data.</text>
</comment>
<dbReference type="CDD" id="cd02203">
    <property type="entry name" value="PurL_repeat1"/>
    <property type="match status" value="1"/>
</dbReference>
<evidence type="ECO:0000259" key="8">
    <source>
        <dbReference type="Pfam" id="PF18072"/>
    </source>
</evidence>
<evidence type="ECO:0000259" key="7">
    <source>
        <dbReference type="Pfam" id="PF02769"/>
    </source>
</evidence>
<dbReference type="GO" id="GO:0004642">
    <property type="term" value="F:phosphoribosylformylglycinamidine synthase activity"/>
    <property type="evidence" value="ECO:0007669"/>
    <property type="project" value="UniProtKB-EC"/>
</dbReference>
<dbReference type="RefSeq" id="WP_117997000.1">
    <property type="nucleotide sequence ID" value="NZ_QRSS01000004.1"/>
</dbReference>
<evidence type="ECO:0000313" key="10">
    <source>
        <dbReference type="EMBL" id="RHC09106.1"/>
    </source>
</evidence>
<dbReference type="Gene3D" id="3.40.50.880">
    <property type="match status" value="1"/>
</dbReference>
<name>A0A411ZUF2_9FIRM</name>
<gene>
    <name evidence="10" type="ORF">DW859_03765</name>
    <name evidence="9" type="ORF">DWZ12_04500</name>
</gene>
<dbReference type="InterPro" id="IPR036676">
    <property type="entry name" value="PurM-like_C_sf"/>
</dbReference>
<dbReference type="Pfam" id="PF13507">
    <property type="entry name" value="GATase_5"/>
    <property type="match status" value="1"/>
</dbReference>
<dbReference type="FunFam" id="3.30.1330.10:FF:000013">
    <property type="entry name" value="Phosphoribosylformylglycinamidine synthase"/>
    <property type="match status" value="1"/>
</dbReference>
<dbReference type="SMART" id="SM01211">
    <property type="entry name" value="GATase_5"/>
    <property type="match status" value="1"/>
</dbReference>
<keyword evidence="4" id="KW-0658">Purine biosynthesis</keyword>
<dbReference type="GO" id="GO:0005737">
    <property type="term" value="C:cytoplasm"/>
    <property type="evidence" value="ECO:0007669"/>
    <property type="project" value="TreeGrafter"/>
</dbReference>
<dbReference type="AlphaFoldDB" id="A0A411ZUF2"/>
<feature type="domain" description="Phosphoribosylformylglycinamidine synthase linker" evidence="8">
    <location>
        <begin position="182"/>
        <end position="229"/>
    </location>
</feature>